<protein>
    <submittedName>
        <fullName evidence="6">UbiA prenyltransferase family protein</fullName>
    </submittedName>
</protein>
<evidence type="ECO:0000256" key="4">
    <source>
        <dbReference type="ARBA" id="ARBA00023136"/>
    </source>
</evidence>
<dbReference type="Pfam" id="PF01040">
    <property type="entry name" value="UbiA"/>
    <property type="match status" value="1"/>
</dbReference>
<feature type="transmembrane region" description="Helical" evidence="5">
    <location>
        <begin position="141"/>
        <end position="159"/>
    </location>
</feature>
<keyword evidence="3 5" id="KW-1133">Transmembrane helix</keyword>
<evidence type="ECO:0000256" key="3">
    <source>
        <dbReference type="ARBA" id="ARBA00022989"/>
    </source>
</evidence>
<keyword evidence="6" id="KW-0808">Transferase</keyword>
<organism evidence="6 7">
    <name type="scientific">Mycolicibacterium fluoranthenivorans</name>
    <dbReference type="NCBI Taxonomy" id="258505"/>
    <lineage>
        <taxon>Bacteria</taxon>
        <taxon>Bacillati</taxon>
        <taxon>Actinomycetota</taxon>
        <taxon>Actinomycetes</taxon>
        <taxon>Mycobacteriales</taxon>
        <taxon>Mycobacteriaceae</taxon>
        <taxon>Mycolicibacterium</taxon>
    </lineage>
</organism>
<feature type="transmembrane region" description="Helical" evidence="5">
    <location>
        <begin position="204"/>
        <end position="227"/>
    </location>
</feature>
<dbReference type="Proteomes" id="UP000199707">
    <property type="component" value="Unassembled WGS sequence"/>
</dbReference>
<dbReference type="GO" id="GO:0016765">
    <property type="term" value="F:transferase activity, transferring alkyl or aryl (other than methyl) groups"/>
    <property type="evidence" value="ECO:0007669"/>
    <property type="project" value="InterPro"/>
</dbReference>
<reference evidence="7" key="1">
    <citation type="submission" date="2016-10" db="EMBL/GenBank/DDBJ databases">
        <authorList>
            <person name="Varghese N."/>
            <person name="Submissions S."/>
        </authorList>
    </citation>
    <scope>NUCLEOTIDE SEQUENCE [LARGE SCALE GENOMIC DNA]</scope>
    <source>
        <strain evidence="7">UNC267MFSha1.1M11</strain>
    </source>
</reference>
<evidence type="ECO:0000256" key="5">
    <source>
        <dbReference type="SAM" id="Phobius"/>
    </source>
</evidence>
<evidence type="ECO:0000313" key="6">
    <source>
        <dbReference type="EMBL" id="SCX22883.1"/>
    </source>
</evidence>
<keyword evidence="4 5" id="KW-0472">Membrane</keyword>
<name>A0A1G4WH86_9MYCO</name>
<dbReference type="GO" id="GO:0016020">
    <property type="term" value="C:membrane"/>
    <property type="evidence" value="ECO:0007669"/>
    <property type="project" value="UniProtKB-SubCell"/>
</dbReference>
<evidence type="ECO:0000256" key="1">
    <source>
        <dbReference type="ARBA" id="ARBA00004141"/>
    </source>
</evidence>
<accession>A0A1G4WH86</accession>
<keyword evidence="2 5" id="KW-0812">Transmembrane</keyword>
<proteinExistence type="predicted"/>
<feature type="transmembrane region" description="Helical" evidence="5">
    <location>
        <begin position="113"/>
        <end position="129"/>
    </location>
</feature>
<feature type="transmembrane region" description="Helical" evidence="5">
    <location>
        <begin position="262"/>
        <end position="278"/>
    </location>
</feature>
<feature type="transmembrane region" description="Helical" evidence="5">
    <location>
        <begin position="165"/>
        <end position="183"/>
    </location>
</feature>
<evidence type="ECO:0000256" key="2">
    <source>
        <dbReference type="ARBA" id="ARBA00022692"/>
    </source>
</evidence>
<dbReference type="InterPro" id="IPR044878">
    <property type="entry name" value="UbiA_sf"/>
</dbReference>
<dbReference type="AlphaFoldDB" id="A0A1G4WH86"/>
<dbReference type="Gene3D" id="1.10.357.140">
    <property type="entry name" value="UbiA prenyltransferase"/>
    <property type="match status" value="1"/>
</dbReference>
<feature type="transmembrane region" description="Helical" evidence="5">
    <location>
        <begin position="233"/>
        <end position="250"/>
    </location>
</feature>
<gene>
    <name evidence="6" type="ORF">SAMN02799620_03413</name>
</gene>
<sequence length="280" mass="30256">MTVSRYLAERYLPVYPVYLTLWVVAVESMAHVLGGAGPWRPTWDTALKALALIAAGAFLRMVDDQKDLDYDRRYNPSRPLVQGRITTRELQVAMAPAATVALLLAAAVSLPSAAMLAAALGYGLALWWAESRVARIRDDPLVNLAVVCPAQFLVTGFIMVGQPGLGVSALAVPLVFTSVFLHLEFARKTSRISDPDDPHCYSRVLGATGSALTSWAFGVSAVLLEVGVTGNPLPLPMVLLPCVSAWIFLARKADEHPRSWPTAFVIAFYLCIVVQGLAHT</sequence>
<evidence type="ECO:0000313" key="7">
    <source>
        <dbReference type="Proteomes" id="UP000199707"/>
    </source>
</evidence>
<dbReference type="InterPro" id="IPR000537">
    <property type="entry name" value="UbiA_prenyltransferase"/>
</dbReference>
<dbReference type="STRING" id="1502745.SAMN02799620_03413"/>
<dbReference type="EMBL" id="FMUB01000006">
    <property type="protein sequence ID" value="SCX22883.1"/>
    <property type="molecule type" value="Genomic_DNA"/>
</dbReference>
<comment type="subcellular location">
    <subcellularLocation>
        <location evidence="1">Membrane</location>
        <topology evidence="1">Multi-pass membrane protein</topology>
    </subcellularLocation>
</comment>
<feature type="transmembrane region" description="Helical" evidence="5">
    <location>
        <begin position="12"/>
        <end position="33"/>
    </location>
</feature>
<dbReference type="RefSeq" id="WP_090358937.1">
    <property type="nucleotide sequence ID" value="NZ_FMUB01000006.1"/>
</dbReference>